<evidence type="ECO:0000256" key="1">
    <source>
        <dbReference type="ARBA" id="ARBA00001412"/>
    </source>
</evidence>
<proteinExistence type="inferred from homology"/>
<keyword evidence="5" id="KW-0326">Glycosidase</keyword>
<dbReference type="PANTHER" id="PTHR46323">
    <property type="entry name" value="BETA-GALACTOSIDASE"/>
    <property type="match status" value="1"/>
</dbReference>
<comment type="similarity">
    <text evidence="2">Belongs to the glycosyl hydrolase 2 family.</text>
</comment>
<dbReference type="RefSeq" id="WP_183569760.1">
    <property type="nucleotide sequence ID" value="NZ_CBCSLB010000021.1"/>
</dbReference>
<dbReference type="EMBL" id="JACHXW010000023">
    <property type="protein sequence ID" value="MBB3155242.1"/>
    <property type="molecule type" value="Genomic_DNA"/>
</dbReference>
<dbReference type="InterPro" id="IPR017853">
    <property type="entry name" value="GH"/>
</dbReference>
<evidence type="ECO:0000313" key="9">
    <source>
        <dbReference type="Proteomes" id="UP000518605"/>
    </source>
</evidence>
<dbReference type="GO" id="GO:0009341">
    <property type="term" value="C:beta-galactosidase complex"/>
    <property type="evidence" value="ECO:0007669"/>
    <property type="project" value="TreeGrafter"/>
</dbReference>
<dbReference type="PANTHER" id="PTHR46323:SF2">
    <property type="entry name" value="BETA-GALACTOSIDASE"/>
    <property type="match status" value="1"/>
</dbReference>
<protein>
    <recommendedName>
        <fullName evidence="3">beta-galactosidase</fullName>
        <ecNumber evidence="3">3.2.1.23</ecNumber>
    </recommendedName>
</protein>
<gene>
    <name evidence="8" type="ORF">FHS16_005350</name>
</gene>
<evidence type="ECO:0000259" key="6">
    <source>
        <dbReference type="Pfam" id="PF00703"/>
    </source>
</evidence>
<dbReference type="AlphaFoldDB" id="A0A7W5CCT4"/>
<dbReference type="InterPro" id="IPR050347">
    <property type="entry name" value="Bact_Beta-galactosidase"/>
</dbReference>
<dbReference type="InterPro" id="IPR008979">
    <property type="entry name" value="Galactose-bd-like_sf"/>
</dbReference>
<evidence type="ECO:0000256" key="4">
    <source>
        <dbReference type="ARBA" id="ARBA00022801"/>
    </source>
</evidence>
<sequence>MIIESIAGTWRFSLDEAKQGVDHKWYNERLQDHIQLPGTTSEHQKGEYNTAREIAHLTEAYPLNGYAWYQREIEIKAEWASKHIQLYVERTRVTHVWIGDELQGMQNSVSAPHIYEFGIMAPGMYTLTILVDNSGLPIKGGHMTSPDTQTNWNGLLGRIEIQASDLIRIDNVQAFPDAGNKSVQLRFQVINDTMGNADANLSIALADMVGAIQGNGNAAAGVKTAIIRSVPGIQSVELHYELGEDIMLWDEFNPVLYRLLVSLEANANGQTYRNEQSVSFGMRQFGTEGTQFTNNGRKVFLRGKHDALAFPLTGYAPMTVEEWVKVLSVAKSYGINHYRFHTCCPPEAGFMAADLLGIYFEPELPYWGAFQDPADEGYDEARSDYLREEGLRILKAYGNHPSFALFTLGNELHGSRNAMSSLLKEYREQDNRRLYAEGANNYFWAPAFSEDSDFWVTMRTGHGESMVRASFSHADLPLGHVQGSYPSTVTDYRDNLPDIQVPTISHEIGQYQSFPNFGEIEKYTGVLKARNFEVFRERLQAAGMLDQADQFFRASGQLAVICYREEIEAALRTPGFGGFQLLDLQDFPGQGTALVGVLDAFMDSKGFIEPEKWREFCSEIVLLARIPKFTYTTEETLVAELEIANYGSESLEAVQLEWSLKQGDRLIEAGVTAAKHVRQGTLEDVGTLQIDLSAAEAPAKLTLALKWKGSDVTNHYPIWVYPSAQVEAKPQAEFHLRRSFDQETSDILEEGGRVLLIPHQEQLSSHIDGAFASDFWCYPMFRSICEGKDAAPAPGTLGILCDEKHPVFKAFPTEFHSNWQWWPILIHSHSLILDKWPEAFRPLVQVIDNFERNHKLGLIVEAKVGKGSLLICASDLIGQQDKPEVRQLLHSLQQYAASEEFNPSFELSYDQIRSVLDPNAVGERETHRGQAVINPSYPN</sequence>
<feature type="domain" description="Glycosyl hydrolases family 2 sugar binding" evidence="7">
    <location>
        <begin position="3"/>
        <end position="107"/>
    </location>
</feature>
<dbReference type="InterPro" id="IPR006104">
    <property type="entry name" value="Glyco_hydro_2_N"/>
</dbReference>
<evidence type="ECO:0000256" key="2">
    <source>
        <dbReference type="ARBA" id="ARBA00007401"/>
    </source>
</evidence>
<comment type="catalytic activity">
    <reaction evidence="1">
        <text>Hydrolysis of terminal non-reducing beta-D-galactose residues in beta-D-galactosides.</text>
        <dbReference type="EC" id="3.2.1.23"/>
    </reaction>
</comment>
<comment type="caution">
    <text evidence="8">The sequence shown here is derived from an EMBL/GenBank/DDBJ whole genome shotgun (WGS) entry which is preliminary data.</text>
</comment>
<evidence type="ECO:0000313" key="8">
    <source>
        <dbReference type="EMBL" id="MBB3155242.1"/>
    </source>
</evidence>
<dbReference type="Proteomes" id="UP000518605">
    <property type="component" value="Unassembled WGS sequence"/>
</dbReference>
<dbReference type="GO" id="GO:0005990">
    <property type="term" value="P:lactose catabolic process"/>
    <property type="evidence" value="ECO:0007669"/>
    <property type="project" value="TreeGrafter"/>
</dbReference>
<keyword evidence="9" id="KW-1185">Reference proteome</keyword>
<reference evidence="8 9" key="1">
    <citation type="submission" date="2020-08" db="EMBL/GenBank/DDBJ databases">
        <title>Genomic Encyclopedia of Type Strains, Phase III (KMG-III): the genomes of soil and plant-associated and newly described type strains.</title>
        <authorList>
            <person name="Whitman W."/>
        </authorList>
    </citation>
    <scope>NUCLEOTIDE SEQUENCE [LARGE SCALE GENOMIC DNA]</scope>
    <source>
        <strain evidence="8 9">CECT 8234</strain>
    </source>
</reference>
<dbReference type="GO" id="GO:0004565">
    <property type="term" value="F:beta-galactosidase activity"/>
    <property type="evidence" value="ECO:0007669"/>
    <property type="project" value="UniProtKB-EC"/>
</dbReference>
<keyword evidence="4" id="KW-0378">Hydrolase</keyword>
<dbReference type="SUPFAM" id="SSF51445">
    <property type="entry name" value="(Trans)glycosidases"/>
    <property type="match status" value="1"/>
</dbReference>
<dbReference type="Gene3D" id="3.20.20.80">
    <property type="entry name" value="Glycosidases"/>
    <property type="match status" value="1"/>
</dbReference>
<dbReference type="EC" id="3.2.1.23" evidence="3"/>
<organism evidence="8 9">
    <name type="scientific">Paenibacillus endophyticus</name>
    <dbReference type="NCBI Taxonomy" id="1294268"/>
    <lineage>
        <taxon>Bacteria</taxon>
        <taxon>Bacillati</taxon>
        <taxon>Bacillota</taxon>
        <taxon>Bacilli</taxon>
        <taxon>Bacillales</taxon>
        <taxon>Paenibacillaceae</taxon>
        <taxon>Paenibacillus</taxon>
    </lineage>
</organism>
<accession>A0A7W5CCT4</accession>
<name>A0A7W5CCT4_9BACL</name>
<dbReference type="Pfam" id="PF00703">
    <property type="entry name" value="Glyco_hydro_2"/>
    <property type="match status" value="1"/>
</dbReference>
<evidence type="ECO:0000256" key="3">
    <source>
        <dbReference type="ARBA" id="ARBA00012756"/>
    </source>
</evidence>
<dbReference type="SUPFAM" id="SSF49785">
    <property type="entry name" value="Galactose-binding domain-like"/>
    <property type="match status" value="1"/>
</dbReference>
<dbReference type="InterPro" id="IPR006102">
    <property type="entry name" value="Ig-like_GH2"/>
</dbReference>
<dbReference type="Gene3D" id="2.60.120.260">
    <property type="entry name" value="Galactose-binding domain-like"/>
    <property type="match status" value="1"/>
</dbReference>
<evidence type="ECO:0000256" key="5">
    <source>
        <dbReference type="ARBA" id="ARBA00023295"/>
    </source>
</evidence>
<dbReference type="Pfam" id="PF02837">
    <property type="entry name" value="Glyco_hydro_2_N"/>
    <property type="match status" value="1"/>
</dbReference>
<feature type="domain" description="Glycoside hydrolase family 2 immunoglobulin-like beta-sandwich" evidence="6">
    <location>
        <begin position="168"/>
        <end position="283"/>
    </location>
</feature>
<evidence type="ECO:0000259" key="7">
    <source>
        <dbReference type="Pfam" id="PF02837"/>
    </source>
</evidence>